<dbReference type="SUPFAM" id="SSF110296">
    <property type="entry name" value="Oligoxyloglucan reducing end-specific cellobiohydrolase"/>
    <property type="match status" value="1"/>
</dbReference>
<dbReference type="Proteomes" id="UP000283254">
    <property type="component" value="Unassembled WGS sequence"/>
</dbReference>
<dbReference type="InterPro" id="IPR015943">
    <property type="entry name" value="WD40/YVTN_repeat-like_dom_sf"/>
</dbReference>
<name>A0A422QES7_9BURK</name>
<keyword evidence="2" id="KW-1185">Reference proteome</keyword>
<dbReference type="Gene3D" id="2.130.10.10">
    <property type="entry name" value="YVTN repeat-like/Quinoprotein amine dehydrogenase"/>
    <property type="match status" value="1"/>
</dbReference>
<organism evidence="1 2">
    <name type="scientific">Massilia aurea</name>
    <dbReference type="NCBI Taxonomy" id="373040"/>
    <lineage>
        <taxon>Bacteria</taxon>
        <taxon>Pseudomonadati</taxon>
        <taxon>Pseudomonadota</taxon>
        <taxon>Betaproteobacteria</taxon>
        <taxon>Burkholderiales</taxon>
        <taxon>Oxalobacteraceae</taxon>
        <taxon>Telluria group</taxon>
        <taxon>Massilia</taxon>
    </lineage>
</organism>
<proteinExistence type="predicted"/>
<evidence type="ECO:0000313" key="2">
    <source>
        <dbReference type="Proteomes" id="UP000283254"/>
    </source>
</evidence>
<reference evidence="1" key="1">
    <citation type="submission" date="2014-10" db="EMBL/GenBank/DDBJ databases">
        <title>Massilia sp. genome.</title>
        <authorList>
            <person name="Xu B."/>
            <person name="Dai L."/>
            <person name="Huang Z."/>
        </authorList>
    </citation>
    <scope>NUCLEOTIDE SEQUENCE [LARGE SCALE GENOMIC DNA]</scope>
    <source>
        <strain evidence="1">CFS-1</strain>
    </source>
</reference>
<gene>
    <name evidence="1" type="ORF">NM04_22870</name>
</gene>
<evidence type="ECO:0008006" key="3">
    <source>
        <dbReference type="Google" id="ProtNLM"/>
    </source>
</evidence>
<sequence length="396" mass="41982">MAMSCALLLAGCGGSDDDDDAKPPVVVQPPPVATTLTLLTSTARGMESVAYHGGSAYLSLSNSKTEGSAVLKATLPVTNTSSWTPVSQGACAMGKQGGFIVRAPKLKMVGDDMWLMQPWADLPESKNESSTCTLMASSNSFVPRDQDLRVCTGGFCETLSMQDVKLHGKRLYSNPGAGVNLFTSNNGGNTWTVMRGQKASMVCTPTKFHVIGDRVLVGGECPLDMAFIEAYQLNADGSALASEAKLVLNLPALENRNVQFIESVADTKRVFIGVEGGLLRSEDNGVSFKFVIQQPLSGSKNYPYITSFLPLKGKPDTMVIGGFDKATQMAYLAWSKDGGATWTDISNLTPNHGKTPPAGATVMIKSITEDPQGRILVTMNELGEGQGKLLLLNLGG</sequence>
<accession>A0A422QES7</accession>
<protein>
    <recommendedName>
        <fullName evidence="3">Exo-alpha-sialidase</fullName>
    </recommendedName>
</protein>
<evidence type="ECO:0000313" key="1">
    <source>
        <dbReference type="EMBL" id="RNF28497.1"/>
    </source>
</evidence>
<comment type="caution">
    <text evidence="1">The sequence shown here is derived from an EMBL/GenBank/DDBJ whole genome shotgun (WGS) entry which is preliminary data.</text>
</comment>
<dbReference type="OrthoDB" id="8740658at2"/>
<dbReference type="AlphaFoldDB" id="A0A422QES7"/>
<dbReference type="EMBL" id="JSAB01000323">
    <property type="protein sequence ID" value="RNF28497.1"/>
    <property type="molecule type" value="Genomic_DNA"/>
</dbReference>